<dbReference type="HOGENOM" id="CLU_189106_0_0_9"/>
<gene>
    <name evidence="1" type="ORF">HMPREF1097_00114</name>
</gene>
<sequence>MIMPKKHISLSESFIGLGAFVLQTLSSPLTIDSCWEEIYSSYIKTGIISKKHSFDNFVLTLDLLYALNAININERGEIYNVSKET</sequence>
<name>N9ZZB5_9FIRM</name>
<dbReference type="Pfam" id="PF20293">
    <property type="entry name" value="MC6"/>
    <property type="match status" value="1"/>
</dbReference>
<organism evidence="1 2">
    <name type="scientific">Enterocloster bolteae 90B8</name>
    <dbReference type="NCBI Taxonomy" id="997897"/>
    <lineage>
        <taxon>Bacteria</taxon>
        <taxon>Bacillati</taxon>
        <taxon>Bacillota</taxon>
        <taxon>Clostridia</taxon>
        <taxon>Lachnospirales</taxon>
        <taxon>Lachnospiraceae</taxon>
        <taxon>Enterocloster</taxon>
    </lineage>
</organism>
<evidence type="ECO:0000313" key="2">
    <source>
        <dbReference type="Proteomes" id="UP000013041"/>
    </source>
</evidence>
<dbReference type="InterPro" id="IPR046897">
    <property type="entry name" value="ABC-3C_MC6"/>
</dbReference>
<reference evidence="1 2" key="1">
    <citation type="submission" date="2013-01" db="EMBL/GenBank/DDBJ databases">
        <title>The Genome Sequence of Clostridium bolteae 90B8.</title>
        <authorList>
            <consortium name="The Broad Institute Genome Sequencing Platform"/>
            <person name="Earl A."/>
            <person name="Ward D."/>
            <person name="Feldgarden M."/>
            <person name="Gevers D."/>
            <person name="Courvalin P."/>
            <person name="Lambert T."/>
            <person name="Walker B."/>
            <person name="Young S.K."/>
            <person name="Zeng Q."/>
            <person name="Gargeya S."/>
            <person name="Fitzgerald M."/>
            <person name="Haas B."/>
            <person name="Abouelleil A."/>
            <person name="Alvarado L."/>
            <person name="Arachchi H.M."/>
            <person name="Berlin A.M."/>
            <person name="Chapman S.B."/>
            <person name="Dewar J."/>
            <person name="Goldberg J."/>
            <person name="Griggs A."/>
            <person name="Gujja S."/>
            <person name="Hansen M."/>
            <person name="Howarth C."/>
            <person name="Imamovic A."/>
            <person name="Larimer J."/>
            <person name="McCowan C."/>
            <person name="Murphy C."/>
            <person name="Neiman D."/>
            <person name="Pearson M."/>
            <person name="Priest M."/>
            <person name="Roberts A."/>
            <person name="Saif S."/>
            <person name="Shea T."/>
            <person name="Sisk P."/>
            <person name="Sykes S."/>
            <person name="Wortman J."/>
            <person name="Nusbaum C."/>
            <person name="Birren B."/>
        </authorList>
    </citation>
    <scope>NUCLEOTIDE SEQUENCE [LARGE SCALE GENOMIC DNA]</scope>
    <source>
        <strain evidence="1 2">90B8</strain>
    </source>
</reference>
<protein>
    <submittedName>
        <fullName evidence="1">Uncharacterized protein</fullName>
    </submittedName>
</protein>
<proteinExistence type="predicted"/>
<accession>N9ZZB5</accession>
<dbReference type="Proteomes" id="UP000013041">
    <property type="component" value="Unassembled WGS sequence"/>
</dbReference>
<dbReference type="AlphaFoldDB" id="N9ZZB5"/>
<dbReference type="EMBL" id="AGYG01000001">
    <property type="protein sequence ID" value="ENZ45280.1"/>
    <property type="molecule type" value="Genomic_DNA"/>
</dbReference>
<comment type="caution">
    <text evidence="1">The sequence shown here is derived from an EMBL/GenBank/DDBJ whole genome shotgun (WGS) entry which is preliminary data.</text>
</comment>
<evidence type="ECO:0000313" key="1">
    <source>
        <dbReference type="EMBL" id="ENZ45280.1"/>
    </source>
</evidence>
<dbReference type="RefSeq" id="WP_002570163.1">
    <property type="nucleotide sequence ID" value="NZ_KB851138.1"/>
</dbReference>